<dbReference type="CDD" id="cd05154">
    <property type="entry name" value="ACAD10_11_N-like"/>
    <property type="match status" value="1"/>
</dbReference>
<dbReference type="GO" id="GO:0016740">
    <property type="term" value="F:transferase activity"/>
    <property type="evidence" value="ECO:0007669"/>
    <property type="project" value="UniProtKB-KW"/>
</dbReference>
<dbReference type="SUPFAM" id="SSF56112">
    <property type="entry name" value="Protein kinase-like (PK-like)"/>
    <property type="match status" value="1"/>
</dbReference>
<dbReference type="Gene3D" id="3.30.200.20">
    <property type="entry name" value="Phosphorylase Kinase, domain 1"/>
    <property type="match status" value="1"/>
</dbReference>
<organism evidence="2 3">
    <name type="scientific">Aquabacterium olei</name>
    <dbReference type="NCBI Taxonomy" id="1296669"/>
    <lineage>
        <taxon>Bacteria</taxon>
        <taxon>Pseudomonadati</taxon>
        <taxon>Pseudomonadota</taxon>
        <taxon>Betaproteobacteria</taxon>
        <taxon>Burkholderiales</taxon>
        <taxon>Aquabacterium</taxon>
    </lineage>
</organism>
<dbReference type="AlphaFoldDB" id="A0A2U8FSB1"/>
<keyword evidence="3" id="KW-1185">Reference proteome</keyword>
<dbReference type="Proteomes" id="UP000244892">
    <property type="component" value="Chromosome"/>
</dbReference>
<sequence length="357" mass="40108">MEKSLIDDAGQVRAGEEVDLPRVTAWLQSQGLTLEGEPELKQYPGGASNLTYLLRYPNKDLILRRPPFGHIAKSAHDVVREATIMRKLKPVYPTVPEVYAICEDTEVIGAPFYVMERLVGVIPRQNLPPELGLTPERTRQLCLNVLDTLINLHKLDPAAAGLADLGKGEGYVARQVEGWSKRFRAARTDDVGDFEAVMAWLAEKQPKHEVAIRLIHNDFRFDNVVLDENDPLKVIGVLDWEMATLGDPLMDLGSALAYWVQADDDMFMKGSRRQPTNAPGMLTRDEVVRYYSEQTGISVDNFDFYTVFGLFRLAGIAQQIYQRFKAGNARNPTFATFGPFVCYLEQRCQQIIAASSL</sequence>
<dbReference type="InterPro" id="IPR052898">
    <property type="entry name" value="ACAD10-like"/>
</dbReference>
<proteinExistence type="predicted"/>
<dbReference type="KEGG" id="aon:DEH84_09820"/>
<dbReference type="InterPro" id="IPR041726">
    <property type="entry name" value="ACAD10_11_N"/>
</dbReference>
<evidence type="ECO:0000259" key="1">
    <source>
        <dbReference type="Pfam" id="PF01636"/>
    </source>
</evidence>
<dbReference type="PANTHER" id="PTHR47829">
    <property type="entry name" value="HYDROLASE, PUTATIVE (AFU_ORTHOLOGUE AFUA_1G12880)-RELATED"/>
    <property type="match status" value="1"/>
</dbReference>
<evidence type="ECO:0000313" key="3">
    <source>
        <dbReference type="Proteomes" id="UP000244892"/>
    </source>
</evidence>
<feature type="domain" description="Aminoglycoside phosphotransferase" evidence="1">
    <location>
        <begin position="40"/>
        <end position="273"/>
    </location>
</feature>
<dbReference type="EMBL" id="CP029210">
    <property type="protein sequence ID" value="AWI53698.1"/>
    <property type="molecule type" value="Genomic_DNA"/>
</dbReference>
<dbReference type="Gene3D" id="3.90.1200.10">
    <property type="match status" value="1"/>
</dbReference>
<gene>
    <name evidence="2" type="ORF">DEH84_09820</name>
</gene>
<dbReference type="InterPro" id="IPR002575">
    <property type="entry name" value="Aminoglycoside_PTrfase"/>
</dbReference>
<name>A0A2U8FSB1_9BURK</name>
<dbReference type="RefSeq" id="WP_109036698.1">
    <property type="nucleotide sequence ID" value="NZ_CP029210.1"/>
</dbReference>
<reference evidence="2 3" key="1">
    <citation type="submission" date="2018-05" db="EMBL/GenBank/DDBJ databases">
        <title>complete genome sequence of Aquabacterium olei NBRC 110486.</title>
        <authorList>
            <person name="Tang B."/>
            <person name="Chang J."/>
            <person name="Zhang L."/>
            <person name="Yang H."/>
        </authorList>
    </citation>
    <scope>NUCLEOTIDE SEQUENCE [LARGE SCALE GENOMIC DNA]</scope>
    <source>
        <strain evidence="2 3">NBRC 110486</strain>
    </source>
</reference>
<dbReference type="OrthoDB" id="3806873at2"/>
<dbReference type="Pfam" id="PF01636">
    <property type="entry name" value="APH"/>
    <property type="match status" value="1"/>
</dbReference>
<dbReference type="InterPro" id="IPR011009">
    <property type="entry name" value="Kinase-like_dom_sf"/>
</dbReference>
<accession>A0A2U8FSB1</accession>
<evidence type="ECO:0000313" key="2">
    <source>
        <dbReference type="EMBL" id="AWI53698.1"/>
    </source>
</evidence>
<protein>
    <submittedName>
        <fullName evidence="2">Phosphotransferase family protein</fullName>
    </submittedName>
</protein>
<keyword evidence="2" id="KW-0808">Transferase</keyword>
<dbReference type="PANTHER" id="PTHR47829:SF1">
    <property type="entry name" value="HAD FAMILY PHOSPHATASE"/>
    <property type="match status" value="1"/>
</dbReference>